<accession>A0ABP9MGG4</accession>
<dbReference type="PRINTS" id="PR00455">
    <property type="entry name" value="HTHTETR"/>
</dbReference>
<evidence type="ECO:0000256" key="1">
    <source>
        <dbReference type="ARBA" id="ARBA00023125"/>
    </source>
</evidence>
<keyword evidence="5" id="KW-1185">Reference proteome</keyword>
<organism evidence="4 5">
    <name type="scientific">Wohlfahrtiimonas larvae</name>
    <dbReference type="NCBI Taxonomy" id="1157986"/>
    <lineage>
        <taxon>Bacteria</taxon>
        <taxon>Pseudomonadati</taxon>
        <taxon>Pseudomonadota</taxon>
        <taxon>Gammaproteobacteria</taxon>
        <taxon>Cardiobacteriales</taxon>
        <taxon>Ignatzschineriaceae</taxon>
        <taxon>Wohlfahrtiimonas</taxon>
    </lineage>
</organism>
<dbReference type="PANTHER" id="PTHR43479">
    <property type="entry name" value="ACREF/ENVCD OPERON REPRESSOR-RELATED"/>
    <property type="match status" value="1"/>
</dbReference>
<dbReference type="InterPro" id="IPR001647">
    <property type="entry name" value="HTH_TetR"/>
</dbReference>
<dbReference type="InterPro" id="IPR049484">
    <property type="entry name" value="Rv0078-like_C"/>
</dbReference>
<dbReference type="SUPFAM" id="SSF46689">
    <property type="entry name" value="Homeodomain-like"/>
    <property type="match status" value="1"/>
</dbReference>
<dbReference type="Proteomes" id="UP001500631">
    <property type="component" value="Unassembled WGS sequence"/>
</dbReference>
<gene>
    <name evidence="4" type="ORF">GCM10023338_06530</name>
</gene>
<feature type="domain" description="HTH tetR-type" evidence="3">
    <location>
        <begin position="3"/>
        <end position="63"/>
    </location>
</feature>
<evidence type="ECO:0000313" key="5">
    <source>
        <dbReference type="Proteomes" id="UP001500631"/>
    </source>
</evidence>
<sequence>MMEETQLKLLSAARIAFSEQGYANTSMDEFTASVGLTRGALYHHFGSKKGLFAEVVKQIDAEIDVELLQISDEAENPWLGLYNRGKAYLEMVLDHEIQQILLIDAKSVLGSELTHIQMQCIESVEQLLCKGMMEGYIQKTNANALAVFINGALTEAAFWIANDEKPQARLPEAINCWTTLMNGLKVKN</sequence>
<dbReference type="InterPro" id="IPR050624">
    <property type="entry name" value="HTH-type_Tx_Regulator"/>
</dbReference>
<evidence type="ECO:0000256" key="2">
    <source>
        <dbReference type="PROSITE-ProRule" id="PRU00335"/>
    </source>
</evidence>
<evidence type="ECO:0000313" key="4">
    <source>
        <dbReference type="EMBL" id="GAA5096313.1"/>
    </source>
</evidence>
<dbReference type="Pfam" id="PF21351">
    <property type="entry name" value="TetR_C_41"/>
    <property type="match status" value="1"/>
</dbReference>
<dbReference type="PANTHER" id="PTHR43479:SF11">
    <property type="entry name" value="ACREF_ENVCD OPERON REPRESSOR-RELATED"/>
    <property type="match status" value="1"/>
</dbReference>
<keyword evidence="1 2" id="KW-0238">DNA-binding</keyword>
<reference evidence="5" key="1">
    <citation type="journal article" date="2019" name="Int. J. Syst. Evol. Microbiol.">
        <title>The Global Catalogue of Microorganisms (GCM) 10K type strain sequencing project: providing services to taxonomists for standard genome sequencing and annotation.</title>
        <authorList>
            <consortium name="The Broad Institute Genomics Platform"/>
            <consortium name="The Broad Institute Genome Sequencing Center for Infectious Disease"/>
            <person name="Wu L."/>
            <person name="Ma J."/>
        </authorList>
    </citation>
    <scope>NUCLEOTIDE SEQUENCE [LARGE SCALE GENOMIC DNA]</scope>
    <source>
        <strain evidence="5">JCM 18424</strain>
    </source>
</reference>
<dbReference type="Pfam" id="PF00440">
    <property type="entry name" value="TetR_N"/>
    <property type="match status" value="1"/>
</dbReference>
<protein>
    <submittedName>
        <fullName evidence="4">TetR/AcrR family transcriptional regulator</fullName>
    </submittedName>
</protein>
<dbReference type="PROSITE" id="PS50977">
    <property type="entry name" value="HTH_TETR_2"/>
    <property type="match status" value="1"/>
</dbReference>
<feature type="DNA-binding region" description="H-T-H motif" evidence="2">
    <location>
        <begin position="26"/>
        <end position="45"/>
    </location>
</feature>
<comment type="caution">
    <text evidence="4">The sequence shown here is derived from an EMBL/GenBank/DDBJ whole genome shotgun (WGS) entry which is preliminary data.</text>
</comment>
<proteinExistence type="predicted"/>
<name>A0ABP9MGG4_9GAMM</name>
<evidence type="ECO:0000259" key="3">
    <source>
        <dbReference type="PROSITE" id="PS50977"/>
    </source>
</evidence>
<dbReference type="InterPro" id="IPR009057">
    <property type="entry name" value="Homeodomain-like_sf"/>
</dbReference>
<dbReference type="EMBL" id="BAABKE010000002">
    <property type="protein sequence ID" value="GAA5096313.1"/>
    <property type="molecule type" value="Genomic_DNA"/>
</dbReference>
<dbReference type="Gene3D" id="1.10.357.10">
    <property type="entry name" value="Tetracycline Repressor, domain 2"/>
    <property type="match status" value="1"/>
</dbReference>